<dbReference type="InterPro" id="IPR016047">
    <property type="entry name" value="M23ase_b-sheet_dom"/>
</dbReference>
<dbReference type="InterPro" id="IPR011055">
    <property type="entry name" value="Dup_hybrid_motif"/>
</dbReference>
<evidence type="ECO:0000256" key="1">
    <source>
        <dbReference type="SAM" id="MobiDB-lite"/>
    </source>
</evidence>
<dbReference type="CDD" id="cd12797">
    <property type="entry name" value="M23_peptidase"/>
    <property type="match status" value="1"/>
</dbReference>
<dbReference type="NCBIfam" id="TIGR01665">
    <property type="entry name" value="put_anti_recept"/>
    <property type="match status" value="1"/>
</dbReference>
<feature type="region of interest" description="Disordered" evidence="1">
    <location>
        <begin position="442"/>
        <end position="466"/>
    </location>
</feature>
<dbReference type="PANTHER" id="PTHR21666">
    <property type="entry name" value="PEPTIDASE-RELATED"/>
    <property type="match status" value="1"/>
</dbReference>
<keyword evidence="4" id="KW-1185">Reference proteome</keyword>
<protein>
    <submittedName>
        <fullName evidence="3">Peptidoglycan DD-metalloendopeptidase family protein</fullName>
    </submittedName>
</protein>
<dbReference type="RefSeq" id="WP_182023338.1">
    <property type="nucleotide sequence ID" value="NZ_JACGAM010000007.1"/>
</dbReference>
<accession>A0ABR5ZXZ3</accession>
<name>A0ABR5ZXZ3_9LACT</name>
<feature type="domain" description="M23ase beta-sheet core" evidence="2">
    <location>
        <begin position="501"/>
        <end position="593"/>
    </location>
</feature>
<gene>
    <name evidence="3" type="ORF">H3232_05140</name>
</gene>
<reference evidence="3 4" key="1">
    <citation type="submission" date="2020-07" db="EMBL/GenBank/DDBJ databases">
        <title>Draft Genome Sequences of Lactobacillales Isolated from the International Space Station.</title>
        <authorList>
            <person name="Bharadwaj A.R."/>
            <person name="Singh N.K."/>
            <person name="Wood J.M."/>
            <person name="Debieu M."/>
            <person name="O'Hara N.B."/>
            <person name="Karouia F."/>
            <person name="Mason C.E."/>
            <person name="Venkateswaran K."/>
        </authorList>
    </citation>
    <scope>NUCLEOTIDE SEQUENCE [LARGE SCALE GENOMIC DNA]</scope>
    <source>
        <strain evidence="3 4">151250015-1-258-55</strain>
    </source>
</reference>
<feature type="compositionally biased region" description="Gly residues" evidence="1">
    <location>
        <begin position="449"/>
        <end position="462"/>
    </location>
</feature>
<dbReference type="InterPro" id="IPR050570">
    <property type="entry name" value="Cell_wall_metabolism_enzyme"/>
</dbReference>
<dbReference type="PANTHER" id="PTHR21666:SF270">
    <property type="entry name" value="MUREIN HYDROLASE ACTIVATOR ENVC"/>
    <property type="match status" value="1"/>
</dbReference>
<dbReference type="SUPFAM" id="SSF51261">
    <property type="entry name" value="Duplicated hybrid motif"/>
    <property type="match status" value="1"/>
</dbReference>
<dbReference type="EMBL" id="JACGAN010000007">
    <property type="protein sequence ID" value="MBA5746590.1"/>
    <property type="molecule type" value="Genomic_DNA"/>
</dbReference>
<dbReference type="Gene3D" id="2.70.70.10">
    <property type="entry name" value="Glucose Permease (Domain IIA)"/>
    <property type="match status" value="1"/>
</dbReference>
<dbReference type="InterPro" id="IPR007119">
    <property type="entry name" value="Phage_tail_spike_N"/>
</dbReference>
<comment type="caution">
    <text evidence="3">The sequence shown here is derived from an EMBL/GenBank/DDBJ whole genome shotgun (WGS) entry which is preliminary data.</text>
</comment>
<evidence type="ECO:0000313" key="3">
    <source>
        <dbReference type="EMBL" id="MBA5746590.1"/>
    </source>
</evidence>
<evidence type="ECO:0000259" key="2">
    <source>
        <dbReference type="Pfam" id="PF01551"/>
    </source>
</evidence>
<organism evidence="3 4">
    <name type="scientific">Aerococcus urinaeequi</name>
    <dbReference type="NCBI Taxonomy" id="51665"/>
    <lineage>
        <taxon>Bacteria</taxon>
        <taxon>Bacillati</taxon>
        <taxon>Bacillota</taxon>
        <taxon>Bacilli</taxon>
        <taxon>Lactobacillales</taxon>
        <taxon>Aerococcaceae</taxon>
        <taxon>Aerococcus</taxon>
    </lineage>
</organism>
<dbReference type="Proteomes" id="UP000540056">
    <property type="component" value="Unassembled WGS sequence"/>
</dbReference>
<proteinExistence type="predicted"/>
<sequence>MYRGTWHTSFQDKGIVLHDPYTDGLKIEGTIAKEINKVDNFTFKMYDQGVAEQIMPIKDYIRVYNTKTQEYDFEGRIFNISKGTDQNGAPYFEFVCEGLLGFFHDVGIGNGRAKKTLKEHLLYFLDVYNRLIQSDEEKVIQAGNLTYSQINRQLTFEWFPEDSAFEIIVNRLISENGGELQLRREGENLYLDWLDNIGHISATPIHTGHNLLKDEKSSNFSDYGTIYVPLGAKIGESLSRLTIRDVNDGSDYLYDKGRATFGILMKWLVYDDVDDPAELKRLAQEDLNNQKFSKDQYTVSALDLSLNGLDIEGFKLGNGYVLTDDILQIKNEILRVVKINIDINEPQLSNVTIGDKYTDLSEFQNDRARLADYRHRQNERKFDDIEIYQDRQDKSIDTNKKNIGINANNINTNKERIDAIVEWRTGFIERYNDLVKTVNDLVANQTPPSGGGGGGGGGGGTDSSGYANNRVFPVDYNRSGINFWTKSTQPDMGYGNRSGGFHSGWDIGGGGASHPIYATTDGVVRKSEFMSGGIGNAIYIEHTADDYWSNYMHLASRSVSVGQTVKAGQQIGMMGNSGGDYAVHLHYELSPNGSFHSGGNTINPQAYLGITGDNKTSLPRPV</sequence>
<dbReference type="Pfam" id="PF01551">
    <property type="entry name" value="Peptidase_M23"/>
    <property type="match status" value="1"/>
</dbReference>
<evidence type="ECO:0000313" key="4">
    <source>
        <dbReference type="Proteomes" id="UP000540056"/>
    </source>
</evidence>